<gene>
    <name evidence="12" type="primary">ARH1</name>
    <name evidence="12" type="ORF">MARU1_003475</name>
</gene>
<evidence type="ECO:0000256" key="3">
    <source>
        <dbReference type="ARBA" id="ARBA00022630"/>
    </source>
</evidence>
<dbReference type="GO" id="GO:0005739">
    <property type="term" value="C:mitochondrion"/>
    <property type="evidence" value="ECO:0007669"/>
    <property type="project" value="UniProtKB-SubCell"/>
</dbReference>
<sequence>MFSTSVRRFSASLTTYAPPMRVAIVGSGPSGFYAASRILHSFDAQCGTGENGVDIHMYERLPTPFGLVRYGVAPDHPEVRNVENKFDEVARDPRFTFLGNVQVTGGADVLPSAAVPVPLSCMAPYYTHILFAYGASDARHLHLPGTGPDGLEHIHTAFDFVQWYNGHPDAHTPDAPFPRMEGHDLRHVAVVGAGNVALDVARILLRQCKSAPKDETLQYTDAPQPVLEHLRTWDVESVDLYVRRGAAQLAFTNKELREMLNLSHAPCQPLDPAHLQQALAEVGHSDNVSHKRAMTRLLTQLTKGSKTPYAPDHTPRWGLQLLRSPKAFYGDKRVRQAEWDVTEVRDGRAVTTGATETTPADLVLASVGYRSQPLAGTSSLPVPFDSQRHIIPNERRRVIRDGQPVPGMYVSGWLATGPVGIIVSTMLDAFGVADEMLTDWHAPDGKTRTLCASVGEKEALRGTPEALRGQRVVSYADWQRIDAAERERGQALGKPREKFVHVQDMLQVL</sequence>
<comment type="subcellular location">
    <subcellularLocation>
        <location evidence="8">Mitochondrion</location>
    </subcellularLocation>
</comment>
<dbReference type="AlphaFoldDB" id="A0AAJ5Z8Z3"/>
<keyword evidence="4 8" id="KW-0274">FAD</keyword>
<dbReference type="Gene3D" id="3.40.50.720">
    <property type="entry name" value="NAD(P)-binding Rossmann-like Domain"/>
    <property type="match status" value="1"/>
</dbReference>
<evidence type="ECO:0000256" key="6">
    <source>
        <dbReference type="ARBA" id="ARBA00023002"/>
    </source>
</evidence>
<dbReference type="GO" id="GO:0016491">
    <property type="term" value="F:oxidoreductase activity"/>
    <property type="evidence" value="ECO:0007669"/>
    <property type="project" value="UniProtKB-KW"/>
</dbReference>
<feature type="binding site" evidence="10">
    <location>
        <position position="420"/>
    </location>
    <ligand>
        <name>NADP(+)</name>
        <dbReference type="ChEBI" id="CHEBI:58349"/>
    </ligand>
</feature>
<dbReference type="EC" id="1.18.1.6" evidence="8"/>
<dbReference type="Pfam" id="PF07992">
    <property type="entry name" value="Pyr_redox_2"/>
    <property type="match status" value="1"/>
</dbReference>
<evidence type="ECO:0000256" key="1">
    <source>
        <dbReference type="ARBA" id="ARBA00001974"/>
    </source>
</evidence>
<feature type="binding site" evidence="9">
    <location>
        <position position="103"/>
    </location>
    <ligand>
        <name>FAD</name>
        <dbReference type="ChEBI" id="CHEBI:57692"/>
    </ligand>
</feature>
<evidence type="ECO:0000313" key="12">
    <source>
        <dbReference type="EMBL" id="WFD17421.1"/>
    </source>
</evidence>
<evidence type="ECO:0000259" key="11">
    <source>
        <dbReference type="Pfam" id="PF07992"/>
    </source>
</evidence>
<evidence type="ECO:0000256" key="8">
    <source>
        <dbReference type="PIRNR" id="PIRNR000362"/>
    </source>
</evidence>
<evidence type="ECO:0000256" key="10">
    <source>
        <dbReference type="PIRSR" id="PIRSR000362-2"/>
    </source>
</evidence>
<feature type="binding site" evidence="9">
    <location>
        <begin position="420"/>
        <end position="422"/>
    </location>
    <ligand>
        <name>FAD</name>
        <dbReference type="ChEBI" id="CHEBI:57692"/>
    </ligand>
</feature>
<dbReference type="PANTHER" id="PTHR48467">
    <property type="entry name" value="GLUTAMATE SYNTHASE 1 [NADH], CHLOROPLASTIC-LIKE"/>
    <property type="match status" value="1"/>
</dbReference>
<organism evidence="12 13">
    <name type="scientific">Malassezia arunalokei</name>
    <dbReference type="NCBI Taxonomy" id="1514897"/>
    <lineage>
        <taxon>Eukaryota</taxon>
        <taxon>Fungi</taxon>
        <taxon>Dikarya</taxon>
        <taxon>Basidiomycota</taxon>
        <taxon>Ustilaginomycotina</taxon>
        <taxon>Malasseziomycetes</taxon>
        <taxon>Malasseziales</taxon>
        <taxon>Malasseziaceae</taxon>
        <taxon>Malassezia</taxon>
    </lineage>
</organism>
<feature type="binding site" evidence="10">
    <location>
        <begin position="243"/>
        <end position="244"/>
    </location>
    <ligand>
        <name>NADP(+)</name>
        <dbReference type="ChEBI" id="CHEBI:58349"/>
    </ligand>
</feature>
<comment type="catalytic activity">
    <reaction evidence="7 8">
        <text>2 reduced [adrenodoxin] + NADP(+) + H(+) = 2 oxidized [adrenodoxin] + NADPH</text>
        <dbReference type="Rhea" id="RHEA:42312"/>
        <dbReference type="Rhea" id="RHEA-COMP:9998"/>
        <dbReference type="Rhea" id="RHEA-COMP:9999"/>
        <dbReference type="ChEBI" id="CHEBI:15378"/>
        <dbReference type="ChEBI" id="CHEBI:33737"/>
        <dbReference type="ChEBI" id="CHEBI:33738"/>
        <dbReference type="ChEBI" id="CHEBI:57783"/>
        <dbReference type="ChEBI" id="CHEBI:58349"/>
        <dbReference type="EC" id="1.18.1.6"/>
    </reaction>
</comment>
<comment type="similarity">
    <text evidence="2 8">Belongs to the ferredoxin--NADP reductase type 1 family.</text>
</comment>
<proteinExistence type="inferred from homology"/>
<dbReference type="Gene3D" id="3.50.50.60">
    <property type="entry name" value="FAD/NAD(P)-binding domain"/>
    <property type="match status" value="1"/>
</dbReference>
<dbReference type="InterPro" id="IPR036188">
    <property type="entry name" value="FAD/NAD-bd_sf"/>
</dbReference>
<dbReference type="Proteomes" id="UP001217582">
    <property type="component" value="Chromosome 7"/>
</dbReference>
<name>A0AAJ5Z8Z3_9BASI</name>
<feature type="binding site" evidence="9">
    <location>
        <position position="30"/>
    </location>
    <ligand>
        <name>FAD</name>
        <dbReference type="ChEBI" id="CHEBI:57692"/>
    </ligand>
</feature>
<evidence type="ECO:0000256" key="9">
    <source>
        <dbReference type="PIRSR" id="PIRSR000362-1"/>
    </source>
</evidence>
<feature type="binding site" evidence="9">
    <location>
        <position position="59"/>
    </location>
    <ligand>
        <name>FAD</name>
        <dbReference type="ChEBI" id="CHEBI:57692"/>
    </ligand>
</feature>
<feature type="binding site" evidence="9">
    <location>
        <position position="67"/>
    </location>
    <ligand>
        <name>FAD</name>
        <dbReference type="ChEBI" id="CHEBI:57692"/>
    </ligand>
</feature>
<dbReference type="PANTHER" id="PTHR48467:SF1">
    <property type="entry name" value="GLUTAMATE SYNTHASE 1 [NADH], CHLOROPLASTIC-LIKE"/>
    <property type="match status" value="1"/>
</dbReference>
<feature type="domain" description="FAD/NAD(P)-binding" evidence="11">
    <location>
        <begin position="20"/>
        <end position="208"/>
    </location>
</feature>
<dbReference type="InterPro" id="IPR055275">
    <property type="entry name" value="Ferredox_Rdtase"/>
</dbReference>
<dbReference type="InterPro" id="IPR023753">
    <property type="entry name" value="FAD/NAD-binding_dom"/>
</dbReference>
<feature type="binding site" evidence="9">
    <location>
        <position position="413"/>
    </location>
    <ligand>
        <name>FAD</name>
        <dbReference type="ChEBI" id="CHEBI:57692"/>
    </ligand>
</feature>
<dbReference type="EMBL" id="CP119922">
    <property type="protein sequence ID" value="WFD17421.1"/>
    <property type="molecule type" value="Genomic_DNA"/>
</dbReference>
<dbReference type="SUPFAM" id="SSF51971">
    <property type="entry name" value="Nucleotide-binding domain"/>
    <property type="match status" value="1"/>
</dbReference>
<accession>A0AAJ5Z8Z3</accession>
<reference evidence="12 13" key="1">
    <citation type="submission" date="2023-03" db="EMBL/GenBank/DDBJ databases">
        <title>Mating type loci evolution in Malassezia.</title>
        <authorList>
            <person name="Coelho M.A."/>
        </authorList>
    </citation>
    <scope>NUCLEOTIDE SEQUENCE [LARGE SCALE GENOMIC DNA]</scope>
    <source>
        <strain evidence="12 13">CBS 13387</strain>
    </source>
</reference>
<evidence type="ECO:0000256" key="2">
    <source>
        <dbReference type="ARBA" id="ARBA00008312"/>
    </source>
</evidence>
<keyword evidence="13" id="KW-1185">Reference proteome</keyword>
<dbReference type="PRINTS" id="PR00419">
    <property type="entry name" value="ADXRDTASE"/>
</dbReference>
<comment type="cofactor">
    <cofactor evidence="1 8 9">
        <name>FAD</name>
        <dbReference type="ChEBI" id="CHEBI:57692"/>
    </cofactor>
</comment>
<evidence type="ECO:0000313" key="13">
    <source>
        <dbReference type="Proteomes" id="UP001217582"/>
    </source>
</evidence>
<dbReference type="PIRSF" id="PIRSF000362">
    <property type="entry name" value="FNR"/>
    <property type="match status" value="1"/>
</dbReference>
<feature type="binding site" evidence="10">
    <location>
        <position position="255"/>
    </location>
    <ligand>
        <name>NADP(+)</name>
        <dbReference type="ChEBI" id="CHEBI:58349"/>
    </ligand>
</feature>
<dbReference type="InterPro" id="IPR021163">
    <property type="entry name" value="Ferredox_Rdtase_adrenod"/>
</dbReference>
<keyword evidence="8" id="KW-0496">Mitochondrion</keyword>
<protein>
    <recommendedName>
        <fullName evidence="8">NADPH:adrenodoxin oxidoreductase, mitochondrial</fullName>
        <ecNumber evidence="8">1.18.1.6</ecNumber>
    </recommendedName>
</protein>
<evidence type="ECO:0000256" key="4">
    <source>
        <dbReference type="ARBA" id="ARBA00022827"/>
    </source>
</evidence>
<evidence type="ECO:0000256" key="5">
    <source>
        <dbReference type="ARBA" id="ARBA00022857"/>
    </source>
</evidence>
<keyword evidence="6 8" id="KW-0560">Oxidoreductase</keyword>
<keyword evidence="5 8" id="KW-0521">NADP</keyword>
<keyword evidence="3 8" id="KW-0285">Flavoprotein</keyword>
<evidence type="ECO:0000256" key="7">
    <source>
        <dbReference type="ARBA" id="ARBA00048933"/>
    </source>
</evidence>